<organism evidence="2 3">
    <name type="scientific">Candidatus Nitrosocosmicus oleophilus</name>
    <dbReference type="NCBI Taxonomy" id="1353260"/>
    <lineage>
        <taxon>Archaea</taxon>
        <taxon>Nitrososphaerota</taxon>
        <taxon>Nitrososphaeria</taxon>
        <taxon>Nitrososphaerales</taxon>
        <taxon>Nitrososphaeraceae</taxon>
        <taxon>Candidatus Nitrosocosmicus</taxon>
    </lineage>
</organism>
<proteinExistence type="predicted"/>
<dbReference type="Proteomes" id="UP000058925">
    <property type="component" value="Chromosome"/>
</dbReference>
<feature type="region of interest" description="Disordered" evidence="1">
    <location>
        <begin position="35"/>
        <end position="58"/>
    </location>
</feature>
<sequence>MNKLCVFFIYTVSASLILFVIPVIPSLQAQDPTPDLPMTTINESSSSNKTAEGTVDTHNMSLVFSQ</sequence>
<evidence type="ECO:0000313" key="2">
    <source>
        <dbReference type="EMBL" id="ALI36051.1"/>
    </source>
</evidence>
<protein>
    <submittedName>
        <fullName evidence="2">Uncharacterized protein</fullName>
    </submittedName>
</protein>
<evidence type="ECO:0000256" key="1">
    <source>
        <dbReference type="SAM" id="MobiDB-lite"/>
    </source>
</evidence>
<dbReference type="AlphaFoldDB" id="A0A654M0J1"/>
<dbReference type="EMBL" id="CP012850">
    <property type="protein sequence ID" value="ALI36051.1"/>
    <property type="molecule type" value="Genomic_DNA"/>
</dbReference>
<dbReference type="KEGG" id="taa:NMY3_01848"/>
<dbReference type="GeneID" id="60421840"/>
<keyword evidence="3" id="KW-1185">Reference proteome</keyword>
<reference evidence="3" key="1">
    <citation type="submission" date="2015-10" db="EMBL/GenBank/DDBJ databases">
        <title>Niche specialization of a soil ammonia-oxidizing archaeon, Candidatus Nitrosocosmicus oleophilus.</title>
        <authorList>
            <person name="Jung M.-Y."/>
            <person name="Rhee S.-K."/>
        </authorList>
    </citation>
    <scope>NUCLEOTIDE SEQUENCE [LARGE SCALE GENOMIC DNA]</scope>
    <source>
        <strain evidence="3">MY3</strain>
    </source>
</reference>
<evidence type="ECO:0000313" key="3">
    <source>
        <dbReference type="Proteomes" id="UP000058925"/>
    </source>
</evidence>
<accession>A0A654M0J1</accession>
<feature type="compositionally biased region" description="Polar residues" evidence="1">
    <location>
        <begin position="39"/>
        <end position="58"/>
    </location>
</feature>
<dbReference type="RefSeq" id="WP_196818393.1">
    <property type="nucleotide sequence ID" value="NZ_CP012850.1"/>
</dbReference>
<gene>
    <name evidence="2" type="ORF">NMY3_01848</name>
</gene>
<name>A0A654M0J1_9ARCH</name>